<dbReference type="Proteomes" id="UP000242180">
    <property type="component" value="Unassembled WGS sequence"/>
</dbReference>
<keyword evidence="1" id="KW-1133">Transmembrane helix</keyword>
<organism evidence="2 3">
    <name type="scientific">Syncephalastrum racemosum</name>
    <name type="common">Filamentous fungus</name>
    <dbReference type="NCBI Taxonomy" id="13706"/>
    <lineage>
        <taxon>Eukaryota</taxon>
        <taxon>Fungi</taxon>
        <taxon>Fungi incertae sedis</taxon>
        <taxon>Mucoromycota</taxon>
        <taxon>Mucoromycotina</taxon>
        <taxon>Mucoromycetes</taxon>
        <taxon>Mucorales</taxon>
        <taxon>Syncephalastraceae</taxon>
        <taxon>Syncephalastrum</taxon>
    </lineage>
</organism>
<feature type="transmembrane region" description="Helical" evidence="1">
    <location>
        <begin position="64"/>
        <end position="87"/>
    </location>
</feature>
<dbReference type="AlphaFoldDB" id="A0A1X2HML4"/>
<dbReference type="EMBL" id="MCGN01000002">
    <property type="protein sequence ID" value="ORZ00620.1"/>
    <property type="molecule type" value="Genomic_DNA"/>
</dbReference>
<gene>
    <name evidence="2" type="ORF">BCR43DRAFT_485538</name>
</gene>
<keyword evidence="3" id="KW-1185">Reference proteome</keyword>
<proteinExistence type="predicted"/>
<accession>A0A1X2HML4</accession>
<name>A0A1X2HML4_SYNRA</name>
<evidence type="ECO:0000256" key="1">
    <source>
        <dbReference type="SAM" id="Phobius"/>
    </source>
</evidence>
<evidence type="ECO:0000313" key="3">
    <source>
        <dbReference type="Proteomes" id="UP000242180"/>
    </source>
</evidence>
<sequence length="181" mass="20800">MTLLPLTFNLHPNHLLLFPRPFTILLLPWHLPLFSLPCLCIHSPRPTHLKQAVLVTLQRTLLQGITLEVVVAVVIVLILGVLLFLLWEMKRPPSRHMVIWATTCTIRRQTRPLIMVTQRTACGRMGLCVWRTRMMTSQIHLKTILTSTQHAATHHLHLISLPNSRTHTHLISNLFKTSGEY</sequence>
<keyword evidence="1" id="KW-0812">Transmembrane</keyword>
<reference evidence="2 3" key="1">
    <citation type="submission" date="2016-07" db="EMBL/GenBank/DDBJ databases">
        <title>Pervasive Adenine N6-methylation of Active Genes in Fungi.</title>
        <authorList>
            <consortium name="DOE Joint Genome Institute"/>
            <person name="Mondo S.J."/>
            <person name="Dannebaum R.O."/>
            <person name="Kuo R.C."/>
            <person name="Labutti K."/>
            <person name="Haridas S."/>
            <person name="Kuo A."/>
            <person name="Salamov A."/>
            <person name="Ahrendt S.R."/>
            <person name="Lipzen A."/>
            <person name="Sullivan W."/>
            <person name="Andreopoulos W.B."/>
            <person name="Clum A."/>
            <person name="Lindquist E."/>
            <person name="Daum C."/>
            <person name="Ramamoorthy G.K."/>
            <person name="Gryganskyi A."/>
            <person name="Culley D."/>
            <person name="Magnuson J.K."/>
            <person name="James T.Y."/>
            <person name="O'Malley M.A."/>
            <person name="Stajich J.E."/>
            <person name="Spatafora J.W."/>
            <person name="Visel A."/>
            <person name="Grigoriev I.V."/>
        </authorList>
    </citation>
    <scope>NUCLEOTIDE SEQUENCE [LARGE SCALE GENOMIC DNA]</scope>
    <source>
        <strain evidence="2 3">NRRL 2496</strain>
    </source>
</reference>
<dbReference type="InParanoid" id="A0A1X2HML4"/>
<evidence type="ECO:0000313" key="2">
    <source>
        <dbReference type="EMBL" id="ORZ00620.1"/>
    </source>
</evidence>
<protein>
    <submittedName>
        <fullName evidence="2">Uncharacterized protein</fullName>
    </submittedName>
</protein>
<keyword evidence="1" id="KW-0472">Membrane</keyword>
<comment type="caution">
    <text evidence="2">The sequence shown here is derived from an EMBL/GenBank/DDBJ whole genome shotgun (WGS) entry which is preliminary data.</text>
</comment>